<dbReference type="SUPFAM" id="SSF53697">
    <property type="entry name" value="SIS domain"/>
    <property type="match status" value="1"/>
</dbReference>
<protein>
    <submittedName>
        <fullName evidence="1">Uncharacterized protein</fullName>
    </submittedName>
</protein>
<evidence type="ECO:0000313" key="1">
    <source>
        <dbReference type="EMBL" id="QGK71292.1"/>
    </source>
</evidence>
<gene>
    <name evidence="1" type="ORF">GIY23_18765</name>
</gene>
<name>A0A5Q3Q9Y0_9PSEU</name>
<proteinExistence type="predicted"/>
<keyword evidence="2" id="KW-1185">Reference proteome</keyword>
<evidence type="ECO:0000313" key="2">
    <source>
        <dbReference type="Proteomes" id="UP000371041"/>
    </source>
</evidence>
<dbReference type="RefSeq" id="WP_154077868.1">
    <property type="nucleotide sequence ID" value="NZ_CP045929.1"/>
</dbReference>
<dbReference type="AlphaFoldDB" id="A0A5Q3Q9Y0"/>
<reference evidence="2" key="1">
    <citation type="submission" date="2019-11" db="EMBL/GenBank/DDBJ databases">
        <title>The complete genome sequence of Saccharopolyspora sp. E2A.</title>
        <authorList>
            <person name="Zhang G."/>
        </authorList>
    </citation>
    <scope>NUCLEOTIDE SEQUENCE [LARGE SCALE GENOMIC DNA]</scope>
    <source>
        <strain evidence="2">E2A</strain>
    </source>
</reference>
<accession>A0A5Q3Q9Y0</accession>
<organism evidence="1 2">
    <name type="scientific">Allosaccharopolyspora coralli</name>
    <dbReference type="NCBI Taxonomy" id="2665642"/>
    <lineage>
        <taxon>Bacteria</taxon>
        <taxon>Bacillati</taxon>
        <taxon>Actinomycetota</taxon>
        <taxon>Actinomycetes</taxon>
        <taxon>Pseudonocardiales</taxon>
        <taxon>Pseudonocardiaceae</taxon>
        <taxon>Allosaccharopolyspora</taxon>
    </lineage>
</organism>
<dbReference type="GO" id="GO:1901135">
    <property type="term" value="P:carbohydrate derivative metabolic process"/>
    <property type="evidence" value="ECO:0007669"/>
    <property type="project" value="InterPro"/>
</dbReference>
<dbReference type="InterPro" id="IPR046348">
    <property type="entry name" value="SIS_dom_sf"/>
</dbReference>
<sequence length="359" mass="37044">MLDDSLFDDPARLVDADVGGMLRAAAMAGAQVRSVGESASDARLDQLADERPRALVLIARPGVGRSVMELFRALLGQSCPVPVVVAESAPTWVGALDLVFGHTTDGNDPVLAESVARATRRGATVVLAAPEDGPVAAAAAGRATVLPPRLPVPAELQFTHVFAAGLHVLAAFGLLATDMSELAEELDHEAERSHPDHEPLTNPATSLALRLADRTPLLWGVDEVAEAVARHGAFALASQAGTPCDVTSFAHASTRHALHRVAAEAGSGADIFADPDDAPGGLLRVFLVGSCHDEQSCSAEQAALSALPAADVVKPGESVREDAVLRTGLLAARFDLASVYLGLASGTLGGPGRQTLAMR</sequence>
<dbReference type="KEGG" id="sace:GIY23_18765"/>
<dbReference type="GO" id="GO:0097367">
    <property type="term" value="F:carbohydrate derivative binding"/>
    <property type="evidence" value="ECO:0007669"/>
    <property type="project" value="InterPro"/>
</dbReference>
<dbReference type="EMBL" id="CP045929">
    <property type="protein sequence ID" value="QGK71292.1"/>
    <property type="molecule type" value="Genomic_DNA"/>
</dbReference>
<dbReference type="Proteomes" id="UP000371041">
    <property type="component" value="Chromosome"/>
</dbReference>